<evidence type="ECO:0000256" key="1">
    <source>
        <dbReference type="ARBA" id="ARBA00022574"/>
    </source>
</evidence>
<dbReference type="PROSITE" id="PS00678">
    <property type="entry name" value="WD_REPEATS_1"/>
    <property type="match status" value="2"/>
</dbReference>
<dbReference type="SUPFAM" id="SSF50978">
    <property type="entry name" value="WD40 repeat-like"/>
    <property type="match status" value="1"/>
</dbReference>
<dbReference type="SMART" id="SM00320">
    <property type="entry name" value="WD40"/>
    <property type="match status" value="2"/>
</dbReference>
<name>A0A433PVI3_9FUNG</name>
<dbReference type="PROSITE" id="PS50082">
    <property type="entry name" value="WD_REPEATS_2"/>
    <property type="match status" value="2"/>
</dbReference>
<evidence type="ECO:0000313" key="6">
    <source>
        <dbReference type="Proteomes" id="UP000274822"/>
    </source>
</evidence>
<dbReference type="InterPro" id="IPR015943">
    <property type="entry name" value="WD40/YVTN_repeat-like_dom_sf"/>
</dbReference>
<dbReference type="EMBL" id="RBNJ01020505">
    <property type="protein sequence ID" value="RUS21583.1"/>
    <property type="molecule type" value="Genomic_DNA"/>
</dbReference>
<sequence>MEYDDIHESSCVQGPQLSRVGRRLWPVWVLLRDRVARQDRQAVELRSHLPVAHLRWAFCVKFHPNSKYIVTGSGDRTARLWDVQRGTCVRVFTGHTGSINAVAVSPDGRLMASAGEDRAIMLWDLGLLGRQQRARVRVGGLHRTSVGCEEGGDRRVGGCGGNDKWEGRGEEEGEGAGSGGGGGED</sequence>
<dbReference type="AlphaFoldDB" id="A0A433PVI3"/>
<protein>
    <submittedName>
        <fullName evidence="5">WD40-repeat-containing domain protein</fullName>
    </submittedName>
</protein>
<evidence type="ECO:0000256" key="4">
    <source>
        <dbReference type="SAM" id="MobiDB-lite"/>
    </source>
</evidence>
<evidence type="ECO:0000256" key="2">
    <source>
        <dbReference type="ARBA" id="ARBA00022737"/>
    </source>
</evidence>
<evidence type="ECO:0000256" key="3">
    <source>
        <dbReference type="PROSITE-ProRule" id="PRU00221"/>
    </source>
</evidence>
<dbReference type="Pfam" id="PF00400">
    <property type="entry name" value="WD40"/>
    <property type="match status" value="2"/>
</dbReference>
<dbReference type="InterPro" id="IPR019775">
    <property type="entry name" value="WD40_repeat_CS"/>
</dbReference>
<dbReference type="PANTHER" id="PTHR19879">
    <property type="entry name" value="TRANSCRIPTION INITIATION FACTOR TFIID"/>
    <property type="match status" value="1"/>
</dbReference>
<feature type="compositionally biased region" description="Gly residues" evidence="4">
    <location>
        <begin position="175"/>
        <end position="185"/>
    </location>
</feature>
<keyword evidence="2" id="KW-0677">Repeat</keyword>
<proteinExistence type="predicted"/>
<dbReference type="Proteomes" id="UP000274822">
    <property type="component" value="Unassembled WGS sequence"/>
</dbReference>
<comment type="caution">
    <text evidence="5">The sequence shown here is derived from an EMBL/GenBank/DDBJ whole genome shotgun (WGS) entry which is preliminary data.</text>
</comment>
<dbReference type="InterPro" id="IPR036322">
    <property type="entry name" value="WD40_repeat_dom_sf"/>
</dbReference>
<organism evidence="5 6">
    <name type="scientific">Jimgerdemannia flammicorona</name>
    <dbReference type="NCBI Taxonomy" id="994334"/>
    <lineage>
        <taxon>Eukaryota</taxon>
        <taxon>Fungi</taxon>
        <taxon>Fungi incertae sedis</taxon>
        <taxon>Mucoromycota</taxon>
        <taxon>Mucoromycotina</taxon>
        <taxon>Endogonomycetes</taxon>
        <taxon>Endogonales</taxon>
        <taxon>Endogonaceae</taxon>
        <taxon>Jimgerdemannia</taxon>
    </lineage>
</organism>
<evidence type="ECO:0000313" key="5">
    <source>
        <dbReference type="EMBL" id="RUS21583.1"/>
    </source>
</evidence>
<keyword evidence="1 3" id="KW-0853">WD repeat</keyword>
<dbReference type="InterPro" id="IPR001680">
    <property type="entry name" value="WD40_rpt"/>
</dbReference>
<dbReference type="GO" id="GO:0016251">
    <property type="term" value="F:RNA polymerase II general transcription initiation factor activity"/>
    <property type="evidence" value="ECO:0007669"/>
    <property type="project" value="TreeGrafter"/>
</dbReference>
<dbReference type="GO" id="GO:0006367">
    <property type="term" value="P:transcription initiation at RNA polymerase II promoter"/>
    <property type="evidence" value="ECO:0007669"/>
    <property type="project" value="TreeGrafter"/>
</dbReference>
<reference evidence="5 6" key="1">
    <citation type="journal article" date="2018" name="New Phytol.">
        <title>Phylogenomics of Endogonaceae and evolution of mycorrhizas within Mucoromycota.</title>
        <authorList>
            <person name="Chang Y."/>
            <person name="Desiro A."/>
            <person name="Na H."/>
            <person name="Sandor L."/>
            <person name="Lipzen A."/>
            <person name="Clum A."/>
            <person name="Barry K."/>
            <person name="Grigoriev I.V."/>
            <person name="Martin F.M."/>
            <person name="Stajich J.E."/>
            <person name="Smith M.E."/>
            <person name="Bonito G."/>
            <person name="Spatafora J.W."/>
        </authorList>
    </citation>
    <scope>NUCLEOTIDE SEQUENCE [LARGE SCALE GENOMIC DNA]</scope>
    <source>
        <strain evidence="5 6">AD002</strain>
    </source>
</reference>
<feature type="region of interest" description="Disordered" evidence="4">
    <location>
        <begin position="152"/>
        <end position="185"/>
    </location>
</feature>
<gene>
    <name evidence="5" type="ORF">BC938DRAFT_475389</name>
</gene>
<dbReference type="Gene3D" id="2.130.10.10">
    <property type="entry name" value="YVTN repeat-like/Quinoprotein amine dehydrogenase"/>
    <property type="match status" value="1"/>
</dbReference>
<dbReference type="PROSITE" id="PS50294">
    <property type="entry name" value="WD_REPEATS_REGION"/>
    <property type="match status" value="2"/>
</dbReference>
<feature type="repeat" description="WD" evidence="3">
    <location>
        <begin position="50"/>
        <end position="91"/>
    </location>
</feature>
<dbReference type="GO" id="GO:0005669">
    <property type="term" value="C:transcription factor TFIID complex"/>
    <property type="evidence" value="ECO:0007669"/>
    <property type="project" value="TreeGrafter"/>
</dbReference>
<accession>A0A433PVI3</accession>
<keyword evidence="6" id="KW-1185">Reference proteome</keyword>
<feature type="repeat" description="WD" evidence="3">
    <location>
        <begin position="92"/>
        <end position="125"/>
    </location>
</feature>
<dbReference type="PANTHER" id="PTHR19879:SF1">
    <property type="entry name" value="CANNONBALL-RELATED"/>
    <property type="match status" value="1"/>
</dbReference>